<accession>A0AAV8EAA7</accession>
<gene>
    <name evidence="5" type="ORF">LUZ62_059459</name>
</gene>
<evidence type="ECO:0000259" key="4">
    <source>
        <dbReference type="Pfam" id="PF25455"/>
    </source>
</evidence>
<reference evidence="5" key="1">
    <citation type="submission" date="2022-08" db="EMBL/GenBank/DDBJ databases">
        <authorList>
            <person name="Marques A."/>
        </authorList>
    </citation>
    <scope>NUCLEOTIDE SEQUENCE</scope>
    <source>
        <strain evidence="5">RhyPub2mFocal</strain>
        <tissue evidence="5">Leaves</tissue>
    </source>
</reference>
<dbReference type="Gene3D" id="3.30.1360.120">
    <property type="entry name" value="Probable tRNA modification gtpase trme, domain 1"/>
    <property type="match status" value="1"/>
</dbReference>
<keyword evidence="3" id="KW-0496">Mitochondrion</keyword>
<dbReference type="GO" id="GO:0005759">
    <property type="term" value="C:mitochondrial matrix"/>
    <property type="evidence" value="ECO:0007669"/>
    <property type="project" value="TreeGrafter"/>
</dbReference>
<dbReference type="PANTHER" id="PTHR22602:SF0">
    <property type="entry name" value="TRANSFERASE CAF17, MITOCHONDRIAL-RELATED"/>
    <property type="match status" value="1"/>
</dbReference>
<organism evidence="5 6">
    <name type="scientific">Rhynchospora pubera</name>
    <dbReference type="NCBI Taxonomy" id="906938"/>
    <lineage>
        <taxon>Eukaryota</taxon>
        <taxon>Viridiplantae</taxon>
        <taxon>Streptophyta</taxon>
        <taxon>Embryophyta</taxon>
        <taxon>Tracheophyta</taxon>
        <taxon>Spermatophyta</taxon>
        <taxon>Magnoliopsida</taxon>
        <taxon>Liliopsida</taxon>
        <taxon>Poales</taxon>
        <taxon>Cyperaceae</taxon>
        <taxon>Cyperoideae</taxon>
        <taxon>Rhynchosporeae</taxon>
        <taxon>Rhynchospora</taxon>
    </lineage>
</organism>
<dbReference type="InterPro" id="IPR027266">
    <property type="entry name" value="TrmE/GcvT-like"/>
</dbReference>
<protein>
    <submittedName>
        <fullName evidence="5">Glycine cleavage T-protein family</fullName>
    </submittedName>
</protein>
<dbReference type="Pfam" id="PF25455">
    <property type="entry name" value="Beta-barrel_CAF17_C"/>
    <property type="match status" value="1"/>
</dbReference>
<dbReference type="AlphaFoldDB" id="A0AAV8EAA7"/>
<comment type="subcellular location">
    <subcellularLocation>
        <location evidence="1">Mitochondrion</location>
    </subcellularLocation>
</comment>
<proteinExistence type="predicted"/>
<keyword evidence="2" id="KW-0809">Transit peptide</keyword>
<dbReference type="InterPro" id="IPR057460">
    <property type="entry name" value="CAF17_C"/>
</dbReference>
<evidence type="ECO:0000256" key="2">
    <source>
        <dbReference type="ARBA" id="ARBA00022946"/>
    </source>
</evidence>
<evidence type="ECO:0000313" key="6">
    <source>
        <dbReference type="Proteomes" id="UP001140206"/>
    </source>
</evidence>
<dbReference type="EMBL" id="JAMFTS010000003">
    <property type="protein sequence ID" value="KAJ4775202.1"/>
    <property type="molecule type" value="Genomic_DNA"/>
</dbReference>
<dbReference type="PANTHER" id="PTHR22602">
    <property type="entry name" value="TRANSFERASE CAF17, MITOCHONDRIAL-RELATED"/>
    <property type="match status" value="1"/>
</dbReference>
<name>A0AAV8EAA7_9POAL</name>
<keyword evidence="6" id="KW-1185">Reference proteome</keyword>
<comment type="caution">
    <text evidence="5">The sequence shown here is derived from an EMBL/GenBank/DDBJ whole genome shotgun (WGS) entry which is preliminary data.</text>
</comment>
<evidence type="ECO:0000256" key="3">
    <source>
        <dbReference type="ARBA" id="ARBA00023128"/>
    </source>
</evidence>
<sequence length="443" mass="49164">MIWRRHFPPFSLPNANANQTNNQLSIQTMPPYSPRSFPLRSLFSRLLQHSPLSTSASRLTDAGPLASRLSSRAVLRFSGPDTAKYLQNLLTNDILPLTQSPPQASDDDDRASYMSTPNVALYRPPPVYAALLTPQGRFLYDFFLYRPPPVEEMLNRSGSGPMKKESDGEVALLADVDAEFVDEILSTLKRYRLRSKVEIENASDEFSCWQHFGGGVSTANPSSEEPEASSIGWGTGVDRAAESSAQGTEYGWQWFTDPRLDFLGLRGIFPSNTTPPLVEADKETDELNYVLWRLIKGIAEGSAEIPKGEAIPLEYNFAGLNAISFDKGCYVGQELIARTHHRGVIRKRLTPFRLVDANGEEVEEATSPGSEIVDDESGKKIGTVNKVLGSRGIGLLKIEEAFKPAARLSLKNREDLKIEVVKPDWWPAEWIQVQDQQHVAAST</sequence>
<dbReference type="InterPro" id="IPR017703">
    <property type="entry name" value="YgfZ/GCV_T_CS"/>
</dbReference>
<feature type="domain" description="CAF17 C-terminal" evidence="4">
    <location>
        <begin position="346"/>
        <end position="427"/>
    </location>
</feature>
<dbReference type="NCBIfam" id="TIGR03317">
    <property type="entry name" value="ygfZ_signature"/>
    <property type="match status" value="1"/>
</dbReference>
<dbReference type="Proteomes" id="UP001140206">
    <property type="component" value="Chromosome 3"/>
</dbReference>
<dbReference type="GO" id="GO:0016226">
    <property type="term" value="P:iron-sulfur cluster assembly"/>
    <property type="evidence" value="ECO:0007669"/>
    <property type="project" value="TreeGrafter"/>
</dbReference>
<evidence type="ECO:0000313" key="5">
    <source>
        <dbReference type="EMBL" id="KAJ4775202.1"/>
    </source>
</evidence>
<dbReference type="SUPFAM" id="SSF103025">
    <property type="entry name" value="Folate-binding domain"/>
    <property type="match status" value="1"/>
</dbReference>
<dbReference type="InterPro" id="IPR045179">
    <property type="entry name" value="YgfZ/GcvT"/>
</dbReference>
<evidence type="ECO:0000256" key="1">
    <source>
        <dbReference type="ARBA" id="ARBA00004173"/>
    </source>
</evidence>